<dbReference type="Proteomes" id="UP000284057">
    <property type="component" value="Unassembled WGS sequence"/>
</dbReference>
<dbReference type="AlphaFoldDB" id="A0A418KNR7"/>
<sequence>MRQGDDAPLDLGVVGTADEPATDEPGEPPPGSGRWRWAVPAATFAVGGALGLVVADTRDDAAGYADVRLVSGAIHGLSDRHDEDSPGRIELSILNLGEHEVEILGLEPAGMTVHPDTEPADPVAAPPGEWVTALQDGLVADCDAQAGDGLRIRVRDVGGTVRVVEADGLPDVSGVGGVWQHACRPPDLLFPAIAATVTASDAGSVTTEVRLSNPSTEPLEVIELASEAPGLAATVADLPFVLSPDESLGVPMTWTVTDCRLARQWHDPQFVYAFAGNQPSRGNHPVDAAAQAALVLLVDRVCGDTP</sequence>
<reference evidence="2 3" key="1">
    <citation type="submission" date="2018-09" db="EMBL/GenBank/DDBJ databases">
        <title>Isolation, diversity and antifungal activity of actinobacteria from wheat.</title>
        <authorList>
            <person name="Han C."/>
        </authorList>
    </citation>
    <scope>NUCLEOTIDE SEQUENCE [LARGE SCALE GENOMIC DNA]</scope>
    <source>
        <strain evidence="2 3">NEAU-YY265</strain>
    </source>
</reference>
<evidence type="ECO:0000313" key="2">
    <source>
        <dbReference type="EMBL" id="RIQ20807.1"/>
    </source>
</evidence>
<dbReference type="OrthoDB" id="5183304at2"/>
<gene>
    <name evidence="2" type="ORF">DY240_16525</name>
</gene>
<keyword evidence="3" id="KW-1185">Reference proteome</keyword>
<dbReference type="EMBL" id="QUAL01000158">
    <property type="protein sequence ID" value="RIQ20807.1"/>
    <property type="molecule type" value="Genomic_DNA"/>
</dbReference>
<accession>A0A418KNR7</accession>
<organism evidence="2 3">
    <name type="scientific">Jiangella rhizosphaerae</name>
    <dbReference type="NCBI Taxonomy" id="2293569"/>
    <lineage>
        <taxon>Bacteria</taxon>
        <taxon>Bacillati</taxon>
        <taxon>Actinomycetota</taxon>
        <taxon>Actinomycetes</taxon>
        <taxon>Jiangellales</taxon>
        <taxon>Jiangellaceae</taxon>
        <taxon>Jiangella</taxon>
    </lineage>
</organism>
<dbReference type="RefSeq" id="WP_119660947.1">
    <property type="nucleotide sequence ID" value="NZ_QUAL01000158.1"/>
</dbReference>
<evidence type="ECO:0000256" key="1">
    <source>
        <dbReference type="SAM" id="MobiDB-lite"/>
    </source>
</evidence>
<protein>
    <recommendedName>
        <fullName evidence="4">DUF4232 domain-containing protein</fullName>
    </recommendedName>
</protein>
<proteinExistence type="predicted"/>
<evidence type="ECO:0000313" key="3">
    <source>
        <dbReference type="Proteomes" id="UP000284057"/>
    </source>
</evidence>
<name>A0A418KNR7_9ACTN</name>
<evidence type="ECO:0008006" key="4">
    <source>
        <dbReference type="Google" id="ProtNLM"/>
    </source>
</evidence>
<feature type="region of interest" description="Disordered" evidence="1">
    <location>
        <begin position="1"/>
        <end position="34"/>
    </location>
</feature>
<comment type="caution">
    <text evidence="2">The sequence shown here is derived from an EMBL/GenBank/DDBJ whole genome shotgun (WGS) entry which is preliminary data.</text>
</comment>